<proteinExistence type="predicted"/>
<gene>
    <name evidence="2" type="ORF">CRD60_07580</name>
</gene>
<comment type="caution">
    <text evidence="2">The sequence shown here is derived from an EMBL/GenBank/DDBJ whole genome shotgun (WGS) entry which is preliminary data.</text>
</comment>
<evidence type="ECO:0000256" key="1">
    <source>
        <dbReference type="SAM" id="MobiDB-lite"/>
    </source>
</evidence>
<reference evidence="2 3" key="1">
    <citation type="submission" date="2017-10" db="EMBL/GenBank/DDBJ databases">
        <title>Bifidobacterium xylocopum sp. nov. and Bifidobacterium aemilianum sp. nov., from the carpenter bee (Xylocopa violacea) digestive tract.</title>
        <authorList>
            <person name="Alberoni D."/>
            <person name="Baffoni L."/>
            <person name="Di Gioia D."/>
            <person name="Gaggia F."/>
            <person name="Biavati B."/>
        </authorList>
    </citation>
    <scope>NUCLEOTIDE SEQUENCE [LARGE SCALE GENOMIC DNA]</scope>
    <source>
        <strain evidence="2 3">XV10</strain>
    </source>
</reference>
<protein>
    <submittedName>
        <fullName evidence="2">Uncharacterized protein</fullName>
    </submittedName>
</protein>
<keyword evidence="3" id="KW-1185">Reference proteome</keyword>
<feature type="compositionally biased region" description="Low complexity" evidence="1">
    <location>
        <begin position="26"/>
        <end position="49"/>
    </location>
</feature>
<evidence type="ECO:0000313" key="3">
    <source>
        <dbReference type="Proteomes" id="UP000252530"/>
    </source>
</evidence>
<sequence length="245" mass="26345">MARLALGDAGPIYSRTMDQHTVTNIKTSKGSRTRSSNRSGTGSASASSRLKNPVGGSGRPAAGLPVLLGLEDLTGPLSLHRLALSGTVKQLDDSSIYHPQDADTLYGRGSIISSIIPQGTMACATTASWVWLGGPFPNSIDLVSNSHFRSTVYGRPIRLFNRACPPGHVSHIGDLAIISPVRTACDLALLPVKEAESLHANELISALMQDFGFQPQDCLRLLHDCRYWPGSPRARSYFTRIKGCY</sequence>
<accession>A0A366K9F0</accession>
<dbReference type="Proteomes" id="UP000252530">
    <property type="component" value="Unassembled WGS sequence"/>
</dbReference>
<evidence type="ECO:0000313" key="2">
    <source>
        <dbReference type="EMBL" id="RBP97281.1"/>
    </source>
</evidence>
<organism evidence="2 3">
    <name type="scientific">Bifidobacterium aemilianum</name>
    <dbReference type="NCBI Taxonomy" id="2493120"/>
    <lineage>
        <taxon>Bacteria</taxon>
        <taxon>Bacillati</taxon>
        <taxon>Actinomycetota</taxon>
        <taxon>Actinomycetes</taxon>
        <taxon>Bifidobacteriales</taxon>
        <taxon>Bifidobacteriaceae</taxon>
        <taxon>Bifidobacterium</taxon>
    </lineage>
</organism>
<name>A0A366K9F0_9BIFI</name>
<dbReference type="AlphaFoldDB" id="A0A366K9F0"/>
<feature type="region of interest" description="Disordered" evidence="1">
    <location>
        <begin position="17"/>
        <end position="57"/>
    </location>
</feature>
<dbReference type="EMBL" id="PDCG01000010">
    <property type="protein sequence ID" value="RBP97281.1"/>
    <property type="molecule type" value="Genomic_DNA"/>
</dbReference>